<sequence>MRYRVGLVTGDSSGPSFFSVSSGVLTLGRATKKIVDLASVFGGDDVVHGDGIGSRFRGVGIGVVCGGVC</sequence>
<accession>A0A6L2JD47</accession>
<dbReference type="EMBL" id="BKCJ010000601">
    <property type="protein sequence ID" value="GEU34650.1"/>
    <property type="molecule type" value="Genomic_DNA"/>
</dbReference>
<reference evidence="1" key="1">
    <citation type="journal article" date="2019" name="Sci. Rep.">
        <title>Draft genome of Tanacetum cinerariifolium, the natural source of mosquito coil.</title>
        <authorList>
            <person name="Yamashiro T."/>
            <person name="Shiraishi A."/>
            <person name="Satake H."/>
            <person name="Nakayama K."/>
        </authorList>
    </citation>
    <scope>NUCLEOTIDE SEQUENCE</scope>
</reference>
<gene>
    <name evidence="1" type="ORF">Tci_006628</name>
</gene>
<name>A0A6L2JD47_TANCI</name>
<comment type="caution">
    <text evidence="1">The sequence shown here is derived from an EMBL/GenBank/DDBJ whole genome shotgun (WGS) entry which is preliminary data.</text>
</comment>
<protein>
    <submittedName>
        <fullName evidence="1">Uncharacterized protein</fullName>
    </submittedName>
</protein>
<dbReference type="AlphaFoldDB" id="A0A6L2JD47"/>
<evidence type="ECO:0000313" key="1">
    <source>
        <dbReference type="EMBL" id="GEU34650.1"/>
    </source>
</evidence>
<proteinExistence type="predicted"/>
<organism evidence="1">
    <name type="scientific">Tanacetum cinerariifolium</name>
    <name type="common">Dalmatian daisy</name>
    <name type="synonym">Chrysanthemum cinerariifolium</name>
    <dbReference type="NCBI Taxonomy" id="118510"/>
    <lineage>
        <taxon>Eukaryota</taxon>
        <taxon>Viridiplantae</taxon>
        <taxon>Streptophyta</taxon>
        <taxon>Embryophyta</taxon>
        <taxon>Tracheophyta</taxon>
        <taxon>Spermatophyta</taxon>
        <taxon>Magnoliopsida</taxon>
        <taxon>eudicotyledons</taxon>
        <taxon>Gunneridae</taxon>
        <taxon>Pentapetalae</taxon>
        <taxon>asterids</taxon>
        <taxon>campanulids</taxon>
        <taxon>Asterales</taxon>
        <taxon>Asteraceae</taxon>
        <taxon>Asteroideae</taxon>
        <taxon>Anthemideae</taxon>
        <taxon>Anthemidinae</taxon>
        <taxon>Tanacetum</taxon>
    </lineage>
</organism>